<dbReference type="SUPFAM" id="SSF55856">
    <property type="entry name" value="Cytochrome b5-like heme/steroid binding domain"/>
    <property type="match status" value="1"/>
</dbReference>
<dbReference type="FunCoup" id="A0A6P8YIE0">
    <property type="interactions" value="694"/>
</dbReference>
<accession>A0A6P8YIE0</accession>
<protein>
    <submittedName>
        <fullName evidence="5">Neuferricin</fullName>
    </submittedName>
</protein>
<dbReference type="Pfam" id="PF00173">
    <property type="entry name" value="Cyt-b5"/>
    <property type="match status" value="1"/>
</dbReference>
<dbReference type="Proteomes" id="UP000515158">
    <property type="component" value="Unplaced"/>
</dbReference>
<dbReference type="InterPro" id="IPR050577">
    <property type="entry name" value="MAPR/NEUFC/NENF-like"/>
</dbReference>
<reference evidence="5" key="1">
    <citation type="submission" date="2025-08" db="UniProtKB">
        <authorList>
            <consortium name="RefSeq"/>
        </authorList>
    </citation>
    <scope>IDENTIFICATION</scope>
    <source>
        <tissue evidence="5">Total insect</tissue>
    </source>
</reference>
<evidence type="ECO:0000313" key="5">
    <source>
        <dbReference type="RefSeq" id="XP_034239563.1"/>
    </source>
</evidence>
<keyword evidence="4" id="KW-1185">Reference proteome</keyword>
<dbReference type="KEGG" id="tpal:117644321"/>
<dbReference type="Gene3D" id="3.10.120.10">
    <property type="entry name" value="Cytochrome b5-like heme/steroid binding domain"/>
    <property type="match status" value="1"/>
</dbReference>
<dbReference type="GO" id="GO:0016020">
    <property type="term" value="C:membrane"/>
    <property type="evidence" value="ECO:0007669"/>
    <property type="project" value="TreeGrafter"/>
</dbReference>
<dbReference type="SMART" id="SM01117">
    <property type="entry name" value="Cyt-b5"/>
    <property type="match status" value="1"/>
</dbReference>
<dbReference type="AlphaFoldDB" id="A0A6P8YIE0"/>
<dbReference type="FunFam" id="3.10.120.10:FF:000003">
    <property type="entry name" value="membrane-associated progesterone receptor component 1"/>
    <property type="match status" value="1"/>
</dbReference>
<evidence type="ECO:0000259" key="3">
    <source>
        <dbReference type="SMART" id="SM01117"/>
    </source>
</evidence>
<dbReference type="OrthoDB" id="10257697at2759"/>
<dbReference type="GeneID" id="117644321"/>
<feature type="region of interest" description="Disordered" evidence="2">
    <location>
        <begin position="267"/>
        <end position="293"/>
    </location>
</feature>
<comment type="similarity">
    <text evidence="1">Belongs to the cytochrome b5 family. MAPR subfamily.</text>
</comment>
<feature type="domain" description="Cytochrome b5 heme-binding" evidence="3">
    <location>
        <begin position="76"/>
        <end position="172"/>
    </location>
</feature>
<dbReference type="InParanoid" id="A0A6P8YIE0"/>
<proteinExistence type="inferred from homology"/>
<organism evidence="5">
    <name type="scientific">Thrips palmi</name>
    <name type="common">Melon thrips</name>
    <dbReference type="NCBI Taxonomy" id="161013"/>
    <lineage>
        <taxon>Eukaryota</taxon>
        <taxon>Metazoa</taxon>
        <taxon>Ecdysozoa</taxon>
        <taxon>Arthropoda</taxon>
        <taxon>Hexapoda</taxon>
        <taxon>Insecta</taxon>
        <taxon>Pterygota</taxon>
        <taxon>Neoptera</taxon>
        <taxon>Paraneoptera</taxon>
        <taxon>Thysanoptera</taxon>
        <taxon>Terebrantia</taxon>
        <taxon>Thripoidea</taxon>
        <taxon>Thripidae</taxon>
        <taxon>Thrips</taxon>
    </lineage>
</organism>
<dbReference type="PANTHER" id="PTHR10281">
    <property type="entry name" value="MEMBRANE-ASSOCIATED PROGESTERONE RECEPTOR COMPONENT-RELATED"/>
    <property type="match status" value="1"/>
</dbReference>
<evidence type="ECO:0000256" key="2">
    <source>
        <dbReference type="SAM" id="MobiDB-lite"/>
    </source>
</evidence>
<dbReference type="GO" id="GO:0012505">
    <property type="term" value="C:endomembrane system"/>
    <property type="evidence" value="ECO:0007669"/>
    <property type="project" value="TreeGrafter"/>
</dbReference>
<dbReference type="PANTHER" id="PTHR10281:SF4">
    <property type="entry name" value="NEUFERRICIN"/>
    <property type="match status" value="1"/>
</dbReference>
<dbReference type="InterPro" id="IPR036400">
    <property type="entry name" value="Cyt_B5-like_heme/steroid_sf"/>
</dbReference>
<dbReference type="RefSeq" id="XP_034239563.1">
    <property type="nucleotide sequence ID" value="XM_034383672.1"/>
</dbReference>
<evidence type="ECO:0000313" key="4">
    <source>
        <dbReference type="Proteomes" id="UP000515158"/>
    </source>
</evidence>
<evidence type="ECO:0000256" key="1">
    <source>
        <dbReference type="ARBA" id="ARBA00038357"/>
    </source>
</evidence>
<name>A0A6P8YIE0_THRPL</name>
<sequence>MMSCLSLLARGALAVAVLAVLASYYQLDPHRLLSQDSMPYMGSTLTKVHNYIIDLKRMLSTSAPHSTSAMNEEILFSEEDLSRFNGKEGSPGIYLAIFGKVFDVTKGRKHYGPGGSYHSFAGRDASRAFVTGDFSEAGTTDDVMGLSSDDLKSIQDWSLFYNKEYSYKGKVVGRYYTSTGERTDYYKNIEKLIQQAVDENAAKNADYLKYPPCNVEWTPEAGSKVWCSNRSGGIERDWTGVPRKYYKPGSDSFRCACIQFSEEMRTSPQRKGNVEEYEDCSPESESCYIRNDD</sequence>
<dbReference type="InterPro" id="IPR001199">
    <property type="entry name" value="Cyt_B5-like_heme/steroid-bd"/>
</dbReference>
<gene>
    <name evidence="5" type="primary">LOC117644321</name>
</gene>